<feature type="compositionally biased region" description="Acidic residues" evidence="1">
    <location>
        <begin position="1"/>
        <end position="11"/>
    </location>
</feature>
<dbReference type="VEuPathDB" id="FungiDB:YALI1_B24672g"/>
<dbReference type="AlphaFoldDB" id="A0A371C987"/>
<dbReference type="VEuPathDB" id="FungiDB:YALI0_B18942g"/>
<protein>
    <submittedName>
        <fullName evidence="2">Uncharacterized protein</fullName>
    </submittedName>
</protein>
<dbReference type="Proteomes" id="UP000256601">
    <property type="component" value="Unassembled WGS sequence"/>
</dbReference>
<reference evidence="2 3" key="1">
    <citation type="submission" date="2018-07" db="EMBL/GenBank/DDBJ databases">
        <title>Draft Genome Assemblies for Five Robust Yarrowia lipolytica Strains Exhibiting High Lipid Production and Pentose Sugar Utilization and Sugar Alcohol Secretion from Undetoxified Lignocellulosic Biomass Hydrolysates.</title>
        <authorList>
            <consortium name="DOE Joint Genome Institute"/>
            <person name="Walker C."/>
            <person name="Ryu S."/>
            <person name="Na H."/>
            <person name="Zane M."/>
            <person name="LaButti K."/>
            <person name="Lipzen A."/>
            <person name="Haridas S."/>
            <person name="Barry K."/>
            <person name="Grigoriev I.V."/>
            <person name="Quarterman J."/>
            <person name="Slininger P."/>
            <person name="Dien B."/>
            <person name="Trinh C.T."/>
        </authorList>
    </citation>
    <scope>NUCLEOTIDE SEQUENCE [LARGE SCALE GENOMIC DNA]</scope>
    <source>
        <strain evidence="2 3">YB392</strain>
    </source>
</reference>
<feature type="region of interest" description="Disordered" evidence="1">
    <location>
        <begin position="1"/>
        <end position="79"/>
    </location>
</feature>
<name>A0A371C987_YARLL</name>
<sequence>MEVNEDSMDIDTADHWDQQDVEAAASPMVHSETPTRLPPGDAQEDTPYNPYPPGHPLEHIYGTPSPQPSHGYRPSPSGYPLLFRLPYPNRYPSQYPSQYPSGYPQSHSEQLQPAPVGYLSYGLGSPTRGASFGTPGNRGASSFELRRNLLPAFQGH</sequence>
<evidence type="ECO:0000313" key="2">
    <source>
        <dbReference type="EMBL" id="RDW26772.1"/>
    </source>
</evidence>
<organism evidence="2 3">
    <name type="scientific">Yarrowia lipolytica</name>
    <name type="common">Candida lipolytica</name>
    <dbReference type="NCBI Taxonomy" id="4952"/>
    <lineage>
        <taxon>Eukaryota</taxon>
        <taxon>Fungi</taxon>
        <taxon>Dikarya</taxon>
        <taxon>Ascomycota</taxon>
        <taxon>Saccharomycotina</taxon>
        <taxon>Dipodascomycetes</taxon>
        <taxon>Dipodascales</taxon>
        <taxon>Dipodascales incertae sedis</taxon>
        <taxon>Yarrowia</taxon>
    </lineage>
</organism>
<gene>
    <name evidence="2" type="ORF">B0I71DRAFT_130257</name>
</gene>
<evidence type="ECO:0000256" key="1">
    <source>
        <dbReference type="SAM" id="MobiDB-lite"/>
    </source>
</evidence>
<accession>A0A371C987</accession>
<proteinExistence type="predicted"/>
<dbReference type="EMBL" id="KZ858974">
    <property type="protein sequence ID" value="RDW26772.1"/>
    <property type="molecule type" value="Genomic_DNA"/>
</dbReference>
<evidence type="ECO:0000313" key="3">
    <source>
        <dbReference type="Proteomes" id="UP000256601"/>
    </source>
</evidence>